<reference evidence="2 3" key="1">
    <citation type="submission" date="2020-07" db="EMBL/GenBank/DDBJ databases">
        <title>Description of Kordia aestuariivivens sp. nov., isolated from a tidal flat.</title>
        <authorList>
            <person name="Park S."/>
            <person name="Yoon J.-H."/>
        </authorList>
    </citation>
    <scope>NUCLEOTIDE SEQUENCE [LARGE SCALE GENOMIC DNA]</scope>
    <source>
        <strain evidence="2 3">YSTF-M3</strain>
    </source>
</reference>
<dbReference type="NCBIfam" id="NF038133">
    <property type="entry name" value="choice_anch_L"/>
    <property type="match status" value="1"/>
</dbReference>
<keyword evidence="1" id="KW-0732">Signal</keyword>
<dbReference type="RefSeq" id="WP_187564761.1">
    <property type="nucleotide sequence ID" value="NZ_JACGWS010000031.1"/>
</dbReference>
<evidence type="ECO:0000256" key="1">
    <source>
        <dbReference type="SAM" id="SignalP"/>
    </source>
</evidence>
<feature type="non-terminal residue" evidence="2">
    <location>
        <position position="1355"/>
    </location>
</feature>
<dbReference type="Gene3D" id="2.60.40.10">
    <property type="entry name" value="Immunoglobulins"/>
    <property type="match status" value="1"/>
</dbReference>
<comment type="caution">
    <text evidence="2">The sequence shown here is derived from an EMBL/GenBank/DDBJ whole genome shotgun (WGS) entry which is preliminary data.</text>
</comment>
<sequence>MRAKILFILLLFIGQQVYSQSITTDDTFTPEQLIVDVLFQNVCGNEPDNIRVTNHSGADDLAGEQNGANLGFESYGYFNSGTANFPFPEGIVLSSSSVLPIANNGGATLSFGGTGWGGDPDLQVLTGGGNNVFNATAIEFTFVPLADEISFRYILASEEYTTSSNYPCSFADTFAFILSGPGISNSNLYDHDANPATPDLNLDLGGRNIALLPNSNIPASITNIHTFTCGPGLGQFAFPEYYDMMGSNNGSTEFDGQTVSLTAEADVVPGQTYSIKLVISDYLDASFDSAVFLEGGSFNIGALDLGLDRLITAGNPVCEGETITLDAQSSVATATYTWFQDGVEIVGETNPTLDITTSATYSVSVAVSTNCSTDDSIIIEYAPVPIANQPNNLLECAPEGVTSVQFDLSLVDNDVLLTQDPALFNISYHNTLDDAQMDMNPLPTLYNNGGNPETIFVRIEDSSGMCSATTSFDLEVYTQAVANIVSDVIVCDDDSNDNIANFTLTDYDSLVLGTQDPTLFTVTYHGSMDDAMNNVSPLPVAFTNTLNPETIYVRIENNNNTDCNDVTQFNIQINTQPIANQPAIMAACDLNEDGFEDFDFTLQESTILGAQDPLDFNITFHTLQADADTDMNPLPIPYSGSDAEVVFVRIESTEAGNDCFATTSFTLAVNPLPVPVIPTTLEVCDDDTDGFIPFTLTTADAEILAGQTSTDAMSITYYETPVEAQTGVGTPLPSPYTNTTANMQTVHIRIVNTVTGCVNVSTLDLQVNPAIVGTVPSNFSVCDDTNGDDTDGLGTFDLSTLDAQILGALAGTATVTYYEDPTVAQAGVAGTEIMGLYTTTTASLQIIHARVTDNITGCFDVVDVTLIVDPLPNLDNIPPMIACDFNNPGDFMEFFDLTTHTTTVENGQVGLTITYHLTPADAGTGAVAITSLTGTDGDTIHVRAVNLLGCIQTGTFQLEVQPLPVITVPTPLEACDDETADGIAPTDLSVKNDEITLSNPDLNVSYHLTFTDADGDMSALIMPYVNTATPTTYMVFVRVEDINTGCHVVTQLTVNINDTPGVFPATPLEYCDTDNDGFGIFNIRSTENQITGGLIPGQVTVTYHETPEDADNDVNPLADIYTNINAYNQTIYVRVENVLTGCFNVVSLDLIVFDSPEIAALDAVSLAECDDITADGIAQFDLTQSEVEILNGEDPTTHTVRYYNTEVNAIAGLAAGEINNINAYSNIPPSPQVIWVRVEDQATGCFSITNLTLIVNELPVLTQLPGLDTCDAVSLNDGIEVFNLTSLAEQLLNNVPGISLQYYANAADLASDTPIGDPTAYSNVEIGVQTIFVLATNDTTGCENTITFDIRVNPL</sequence>
<organism evidence="2 3">
    <name type="scientific">Kordia aestuariivivens</name>
    <dbReference type="NCBI Taxonomy" id="2759037"/>
    <lineage>
        <taxon>Bacteria</taxon>
        <taxon>Pseudomonadati</taxon>
        <taxon>Bacteroidota</taxon>
        <taxon>Flavobacteriia</taxon>
        <taxon>Flavobacteriales</taxon>
        <taxon>Flavobacteriaceae</taxon>
        <taxon>Kordia</taxon>
    </lineage>
</organism>
<evidence type="ECO:0000313" key="2">
    <source>
        <dbReference type="EMBL" id="MBC8757720.1"/>
    </source>
</evidence>
<feature type="chain" id="PRO_5046264829" evidence="1">
    <location>
        <begin position="20"/>
        <end position="1355"/>
    </location>
</feature>
<proteinExistence type="predicted"/>
<name>A0ABR7QGM2_9FLAO</name>
<protein>
    <submittedName>
        <fullName evidence="2">Choice-of-anchor L domain-containing protein</fullName>
    </submittedName>
</protein>
<dbReference type="InterPro" id="IPR013783">
    <property type="entry name" value="Ig-like_fold"/>
</dbReference>
<gene>
    <name evidence="2" type="ORF">H2O64_23860</name>
</gene>
<evidence type="ECO:0000313" key="3">
    <source>
        <dbReference type="Proteomes" id="UP000619238"/>
    </source>
</evidence>
<dbReference type="Proteomes" id="UP000619238">
    <property type="component" value="Unassembled WGS sequence"/>
</dbReference>
<dbReference type="EMBL" id="JACGWS010000031">
    <property type="protein sequence ID" value="MBC8757720.1"/>
    <property type="molecule type" value="Genomic_DNA"/>
</dbReference>
<feature type="signal peptide" evidence="1">
    <location>
        <begin position="1"/>
        <end position="19"/>
    </location>
</feature>
<accession>A0ABR7QGM2</accession>
<dbReference type="InterPro" id="IPR049804">
    <property type="entry name" value="Choice_anch_L"/>
</dbReference>
<keyword evidence="3" id="KW-1185">Reference proteome</keyword>